<accession>A0A2M9ZSX1</accession>
<evidence type="ECO:0000313" key="4">
    <source>
        <dbReference type="Proteomes" id="UP000231990"/>
    </source>
</evidence>
<name>A0A2M9ZSX1_9LEPT</name>
<dbReference type="Proteomes" id="UP000231990">
    <property type="component" value="Unassembled WGS sequence"/>
</dbReference>
<gene>
    <name evidence="1" type="ORF">CH360_14315</name>
    <name evidence="2" type="ORF">CH373_03435</name>
</gene>
<dbReference type="EMBL" id="NPDZ01000001">
    <property type="protein sequence ID" value="PJZ75081.1"/>
    <property type="molecule type" value="Genomic_DNA"/>
</dbReference>
<organism evidence="2 4">
    <name type="scientific">Leptospira perolatii</name>
    <dbReference type="NCBI Taxonomy" id="2023191"/>
    <lineage>
        <taxon>Bacteria</taxon>
        <taxon>Pseudomonadati</taxon>
        <taxon>Spirochaetota</taxon>
        <taxon>Spirochaetia</taxon>
        <taxon>Leptospirales</taxon>
        <taxon>Leptospiraceae</taxon>
        <taxon>Leptospira</taxon>
    </lineage>
</organism>
<evidence type="ECO:0000313" key="1">
    <source>
        <dbReference type="EMBL" id="PJZ68726.1"/>
    </source>
</evidence>
<evidence type="ECO:0000313" key="3">
    <source>
        <dbReference type="Proteomes" id="UP000231962"/>
    </source>
</evidence>
<evidence type="ECO:0000313" key="2">
    <source>
        <dbReference type="EMBL" id="PJZ75081.1"/>
    </source>
</evidence>
<sequence>MLYLLGVAYSVDSVSNLSDPFNNGGETYFSIMRETGGLTSLYLVQTQDGIAFTGYPVQGQQFARLISTPRTVSVLNGATGTNYYFTQYDEMDEGSAADHVNHMKFTSSGTLNPATTPVIITTSYSPVLPNTGEFITKVFHFSDGSGNRYFLTGNLSTAPYALYFGADPFTTVNEITFSVGGVPTPFRDANNPCDRVYMAGGTIACGFWSGATASSILNPASGPPAGALGHEIMGLEELATTFVAPVLTSGAPNYTLDFYFGGTYFPGSLFAGAERPISLGYADPRKFKMSGDGSSDVITFLADFCGNNGCGTHLVFLSSLSNSLDSPPATFGPIFDINAFENGKLLSNSKLGTLPTKAQFLYLEKGLLGAQKLMMLTFDIASAKLTGPTEVIINYLP</sequence>
<dbReference type="AlphaFoldDB" id="A0A2M9ZSX1"/>
<comment type="caution">
    <text evidence="2">The sequence shown here is derived from an EMBL/GenBank/DDBJ whole genome shotgun (WGS) entry which is preliminary data.</text>
</comment>
<keyword evidence="3" id="KW-1185">Reference proteome</keyword>
<protein>
    <submittedName>
        <fullName evidence="2">Uncharacterized protein</fullName>
    </submittedName>
</protein>
<proteinExistence type="predicted"/>
<dbReference type="EMBL" id="NPDY01000016">
    <property type="protein sequence ID" value="PJZ68726.1"/>
    <property type="molecule type" value="Genomic_DNA"/>
</dbReference>
<dbReference type="Proteomes" id="UP000231962">
    <property type="component" value="Unassembled WGS sequence"/>
</dbReference>
<reference evidence="3 4" key="1">
    <citation type="submission" date="2017-07" db="EMBL/GenBank/DDBJ databases">
        <title>Leptospira spp. isolated from tropical soils.</title>
        <authorList>
            <person name="Thibeaux R."/>
            <person name="Iraola G."/>
            <person name="Ferres I."/>
            <person name="Bierque E."/>
            <person name="Girault D."/>
            <person name="Soupe-Gilbert M.-E."/>
            <person name="Picardeau M."/>
            <person name="Goarant C."/>
        </authorList>
    </citation>
    <scope>NUCLEOTIDE SEQUENCE [LARGE SCALE GENOMIC DNA]</scope>
    <source>
        <strain evidence="2 4">FH1-B-B1</strain>
        <strain evidence="1 3">FH1-B-C1</strain>
    </source>
</reference>